<evidence type="ECO:0000313" key="3">
    <source>
        <dbReference type="Proteomes" id="UP000569732"/>
    </source>
</evidence>
<dbReference type="PANTHER" id="PTHR43610:SF1">
    <property type="entry name" value="N-ACETYLTRANSFERASE DOMAIN-CONTAINING PROTEIN"/>
    <property type="match status" value="1"/>
</dbReference>
<dbReference type="InterPro" id="IPR000182">
    <property type="entry name" value="GNAT_dom"/>
</dbReference>
<dbReference type="Pfam" id="PF13302">
    <property type="entry name" value="Acetyltransf_3"/>
    <property type="match status" value="1"/>
</dbReference>
<accession>A0A853I111</accession>
<dbReference type="Gene3D" id="3.40.630.30">
    <property type="match status" value="1"/>
</dbReference>
<dbReference type="EMBL" id="JACCKB010000021">
    <property type="protein sequence ID" value="NYZ67093.1"/>
    <property type="molecule type" value="Genomic_DNA"/>
</dbReference>
<dbReference type="Proteomes" id="UP000569732">
    <property type="component" value="Unassembled WGS sequence"/>
</dbReference>
<evidence type="ECO:0000259" key="1">
    <source>
        <dbReference type="PROSITE" id="PS51186"/>
    </source>
</evidence>
<name>A0A853I111_9GAMM</name>
<dbReference type="AlphaFoldDB" id="A0A853I111"/>
<protein>
    <submittedName>
        <fullName evidence="2">GNAT family N-acetyltransferase</fullName>
    </submittedName>
</protein>
<organism evidence="2 3">
    <name type="scientific">Spartinivicinus marinus</name>
    <dbReference type="NCBI Taxonomy" id="2994442"/>
    <lineage>
        <taxon>Bacteria</taxon>
        <taxon>Pseudomonadati</taxon>
        <taxon>Pseudomonadota</taxon>
        <taxon>Gammaproteobacteria</taxon>
        <taxon>Oceanospirillales</taxon>
        <taxon>Zooshikellaceae</taxon>
        <taxon>Spartinivicinus</taxon>
    </lineage>
</organism>
<feature type="domain" description="N-acetyltransferase" evidence="1">
    <location>
        <begin position="25"/>
        <end position="185"/>
    </location>
</feature>
<keyword evidence="3" id="KW-1185">Reference proteome</keyword>
<dbReference type="GO" id="GO:0016747">
    <property type="term" value="F:acyltransferase activity, transferring groups other than amino-acyl groups"/>
    <property type="evidence" value="ECO:0007669"/>
    <property type="project" value="InterPro"/>
</dbReference>
<reference evidence="2 3" key="1">
    <citation type="submission" date="2020-07" db="EMBL/GenBank/DDBJ databases">
        <title>Endozoicomonas sp. nov., isolated from sediment.</title>
        <authorList>
            <person name="Gu T."/>
        </authorList>
    </citation>
    <scope>NUCLEOTIDE SEQUENCE [LARGE SCALE GENOMIC DNA]</scope>
    <source>
        <strain evidence="2 3">SM1973</strain>
    </source>
</reference>
<dbReference type="InterPro" id="IPR016181">
    <property type="entry name" value="Acyl_CoA_acyltransferase"/>
</dbReference>
<proteinExistence type="predicted"/>
<dbReference type="PANTHER" id="PTHR43610">
    <property type="entry name" value="BLL6696 PROTEIN"/>
    <property type="match status" value="1"/>
</dbReference>
<dbReference type="PROSITE" id="PS51186">
    <property type="entry name" value="GNAT"/>
    <property type="match status" value="1"/>
</dbReference>
<sequence>MSKDGYSNNNSSRWIVPVTLIGEQVMLEPLTMEHIPGLQEAAQDGALWRLWFTSVPAPDQTTNYVQTALAMAEQQVALPFAVRDRQSNTVVGTTRFCNIDNKNHRLEIGYTWYARRCQRTAINTEAKLLLLTHAFEQLNVIAVEFRTHWHNQASRRAIERLGAKQDGVLRNHHQTAEGVYRDTVVFSIINSEWPAVKQHLQHKLTQYQV</sequence>
<evidence type="ECO:0000313" key="2">
    <source>
        <dbReference type="EMBL" id="NYZ67093.1"/>
    </source>
</evidence>
<dbReference type="SUPFAM" id="SSF55729">
    <property type="entry name" value="Acyl-CoA N-acyltransferases (Nat)"/>
    <property type="match status" value="1"/>
</dbReference>
<gene>
    <name evidence="2" type="ORF">H0A36_13820</name>
</gene>
<comment type="caution">
    <text evidence="2">The sequence shown here is derived from an EMBL/GenBank/DDBJ whole genome shotgun (WGS) entry which is preliminary data.</text>
</comment>